<evidence type="ECO:0000313" key="2">
    <source>
        <dbReference type="Proteomes" id="UP000821845"/>
    </source>
</evidence>
<dbReference type="EMBL" id="CM023484">
    <property type="protein sequence ID" value="KAH6931881.1"/>
    <property type="molecule type" value="Genomic_DNA"/>
</dbReference>
<evidence type="ECO:0000313" key="1">
    <source>
        <dbReference type="EMBL" id="KAH6931881.1"/>
    </source>
</evidence>
<name>A0ACB7SD70_HYAAI</name>
<organism evidence="1 2">
    <name type="scientific">Hyalomma asiaticum</name>
    <name type="common">Tick</name>
    <dbReference type="NCBI Taxonomy" id="266040"/>
    <lineage>
        <taxon>Eukaryota</taxon>
        <taxon>Metazoa</taxon>
        <taxon>Ecdysozoa</taxon>
        <taxon>Arthropoda</taxon>
        <taxon>Chelicerata</taxon>
        <taxon>Arachnida</taxon>
        <taxon>Acari</taxon>
        <taxon>Parasitiformes</taxon>
        <taxon>Ixodida</taxon>
        <taxon>Ixodoidea</taxon>
        <taxon>Ixodidae</taxon>
        <taxon>Hyalomminae</taxon>
        <taxon>Hyalomma</taxon>
    </lineage>
</organism>
<proteinExistence type="predicted"/>
<sequence length="278" mass="30913">MRREKEVEVKGRRCLIIDPGNQAIRLKVHWLLHNLQDEDVCEALAPYGVVRRLRGRDEADVKEVCPGDTQKVKEQETTPGQTPHEKLDSRAGARQEKAKKGNDSQKAQSSGDQDSQGPQSEEVDVASASRSVTKRSRDQVAGEQHQTGDPTSEEPPPKAVVTRRPTFRRIENRRSQGSCRTPAQAFHGECAMNHAQWIRRPGGGSAAYLREGRCALATSFSMFQFISLYSVIQFLSVILLYHTGVRSLEALGVASSTYGAHFLTVIRKSIPSELCLNY</sequence>
<accession>A0ACB7SD70</accession>
<protein>
    <submittedName>
        <fullName evidence="1">Uncharacterized protein</fullName>
    </submittedName>
</protein>
<reference evidence="1" key="1">
    <citation type="submission" date="2020-05" db="EMBL/GenBank/DDBJ databases">
        <title>Large-scale comparative analyses of tick genomes elucidate their genetic diversity and vector capacities.</title>
        <authorList>
            <person name="Jia N."/>
            <person name="Wang J."/>
            <person name="Shi W."/>
            <person name="Du L."/>
            <person name="Sun Y."/>
            <person name="Zhan W."/>
            <person name="Jiang J."/>
            <person name="Wang Q."/>
            <person name="Zhang B."/>
            <person name="Ji P."/>
            <person name="Sakyi L.B."/>
            <person name="Cui X."/>
            <person name="Yuan T."/>
            <person name="Jiang B."/>
            <person name="Yang W."/>
            <person name="Lam T.T.-Y."/>
            <person name="Chang Q."/>
            <person name="Ding S."/>
            <person name="Wang X."/>
            <person name="Zhu J."/>
            <person name="Ruan X."/>
            <person name="Zhao L."/>
            <person name="Wei J."/>
            <person name="Que T."/>
            <person name="Du C."/>
            <person name="Cheng J."/>
            <person name="Dai P."/>
            <person name="Han X."/>
            <person name="Huang E."/>
            <person name="Gao Y."/>
            <person name="Liu J."/>
            <person name="Shao H."/>
            <person name="Ye R."/>
            <person name="Li L."/>
            <person name="Wei W."/>
            <person name="Wang X."/>
            <person name="Wang C."/>
            <person name="Yang T."/>
            <person name="Huo Q."/>
            <person name="Li W."/>
            <person name="Guo W."/>
            <person name="Chen H."/>
            <person name="Zhou L."/>
            <person name="Ni X."/>
            <person name="Tian J."/>
            <person name="Zhou Y."/>
            <person name="Sheng Y."/>
            <person name="Liu T."/>
            <person name="Pan Y."/>
            <person name="Xia L."/>
            <person name="Li J."/>
            <person name="Zhao F."/>
            <person name="Cao W."/>
        </authorList>
    </citation>
    <scope>NUCLEOTIDE SEQUENCE</scope>
    <source>
        <strain evidence="1">Hyas-2018</strain>
    </source>
</reference>
<dbReference type="Proteomes" id="UP000821845">
    <property type="component" value="Chromosome 4"/>
</dbReference>
<comment type="caution">
    <text evidence="1">The sequence shown here is derived from an EMBL/GenBank/DDBJ whole genome shotgun (WGS) entry which is preliminary data.</text>
</comment>
<keyword evidence="2" id="KW-1185">Reference proteome</keyword>
<gene>
    <name evidence="1" type="ORF">HPB50_001307</name>
</gene>